<organism evidence="2 3">
    <name type="scientific">Angomonas deanei</name>
    <dbReference type="NCBI Taxonomy" id="59799"/>
    <lineage>
        <taxon>Eukaryota</taxon>
        <taxon>Discoba</taxon>
        <taxon>Euglenozoa</taxon>
        <taxon>Kinetoplastea</taxon>
        <taxon>Metakinetoplastina</taxon>
        <taxon>Trypanosomatida</taxon>
        <taxon>Trypanosomatidae</taxon>
        <taxon>Strigomonadinae</taxon>
        <taxon>Angomonas</taxon>
    </lineage>
</organism>
<feature type="chain" id="PRO_5028903938" evidence="1">
    <location>
        <begin position="23"/>
        <end position="254"/>
    </location>
</feature>
<gene>
    <name evidence="2" type="ORF">ADEAN_000159500</name>
</gene>
<sequence length="254" mass="29044">MTRPITLLLLLFSLLTITAVTGVPYEVSVHTSDGRSVVTPYILHVEETTVEVSLAERGLFSRMVHSLSTRLNFTDGTLLNDLPLNCASSPHFSVIGVPLGLSDLGQQILFTESFRGDYRNKTKLWSDLLEQPDELFRHWQILFLEKRPLDGQSFIVYVILRCTGTTEETAFVMELRDVTPSKDDTTSLKGPFLMLLLVAATRFLPRYILERTGRIDRNSYRGRPTTLSPQKRAELLRKQEDIIRQMKEQDKKEQ</sequence>
<dbReference type="OrthoDB" id="271989at2759"/>
<accession>A0A7G2C4M2</accession>
<evidence type="ECO:0000313" key="3">
    <source>
        <dbReference type="Proteomes" id="UP000515908"/>
    </source>
</evidence>
<evidence type="ECO:0000256" key="1">
    <source>
        <dbReference type="SAM" id="SignalP"/>
    </source>
</evidence>
<dbReference type="VEuPathDB" id="TriTrypDB:ADEAN_000159500"/>
<proteinExistence type="predicted"/>
<feature type="signal peptide" evidence="1">
    <location>
        <begin position="1"/>
        <end position="22"/>
    </location>
</feature>
<dbReference type="Proteomes" id="UP000515908">
    <property type="component" value="Chromosome 03"/>
</dbReference>
<dbReference type="AlphaFoldDB" id="A0A7G2C4M2"/>
<reference evidence="2 3" key="1">
    <citation type="submission" date="2020-08" db="EMBL/GenBank/DDBJ databases">
        <authorList>
            <person name="Newling K."/>
            <person name="Davey J."/>
            <person name="Forrester S."/>
        </authorList>
    </citation>
    <scope>NUCLEOTIDE SEQUENCE [LARGE SCALE GENOMIC DNA]</scope>
    <source>
        <strain evidence="3">Crithidia deanei Carvalho (ATCC PRA-265)</strain>
    </source>
</reference>
<name>A0A7G2C4M2_9TRYP</name>
<dbReference type="EMBL" id="LR877147">
    <property type="protein sequence ID" value="CAD2214151.1"/>
    <property type="molecule type" value="Genomic_DNA"/>
</dbReference>
<keyword evidence="1" id="KW-0732">Signal</keyword>
<keyword evidence="3" id="KW-1185">Reference proteome</keyword>
<evidence type="ECO:0000313" key="2">
    <source>
        <dbReference type="EMBL" id="CAD2214151.1"/>
    </source>
</evidence>
<protein>
    <submittedName>
        <fullName evidence="2">Uncharacterized protein</fullName>
    </submittedName>
</protein>